<dbReference type="Proteomes" id="UP000035170">
    <property type="component" value="Unassembled WGS sequence"/>
</dbReference>
<keyword evidence="3" id="KW-1185">Reference proteome</keyword>
<organism evidence="2 3">
    <name type="scientific">Variovorax paradoxus</name>
    <dbReference type="NCBI Taxonomy" id="34073"/>
    <lineage>
        <taxon>Bacteria</taxon>
        <taxon>Pseudomonadati</taxon>
        <taxon>Pseudomonadota</taxon>
        <taxon>Betaproteobacteria</taxon>
        <taxon>Burkholderiales</taxon>
        <taxon>Comamonadaceae</taxon>
        <taxon>Variovorax</taxon>
    </lineage>
</organism>
<dbReference type="RefSeq" id="WP_021005646.1">
    <property type="nucleotide sequence ID" value="NZ_JZWI01000025.1"/>
</dbReference>
<keyword evidence="1" id="KW-0472">Membrane</keyword>
<proteinExistence type="predicted"/>
<dbReference type="EMBL" id="JZWI01000025">
    <property type="protein sequence ID" value="KLN54243.1"/>
    <property type="molecule type" value="Genomic_DNA"/>
</dbReference>
<feature type="transmembrane region" description="Helical" evidence="1">
    <location>
        <begin position="33"/>
        <end position="54"/>
    </location>
</feature>
<dbReference type="AlphaFoldDB" id="A0A0H2LVF5"/>
<evidence type="ECO:0000313" key="2">
    <source>
        <dbReference type="EMBL" id="KLN54243.1"/>
    </source>
</evidence>
<protein>
    <submittedName>
        <fullName evidence="2">Uncharacterized protein</fullName>
    </submittedName>
</protein>
<name>A0A0H2LVF5_VARPD</name>
<evidence type="ECO:0000313" key="3">
    <source>
        <dbReference type="Proteomes" id="UP000035170"/>
    </source>
</evidence>
<reference evidence="2 3" key="1">
    <citation type="submission" date="2015-03" db="EMBL/GenBank/DDBJ databases">
        <title>Genome sequence of Variovorax paradoxus TBEA6.</title>
        <authorList>
            <person name="Poehlein A."/>
            <person name="Schuldes J."/>
            <person name="Wuebbeler J.H."/>
            <person name="Hiessl S."/>
            <person name="Steinbuechel A."/>
            <person name="Daniel R."/>
        </authorList>
    </citation>
    <scope>NUCLEOTIDE SEQUENCE [LARGE SCALE GENOMIC DNA]</scope>
    <source>
        <strain evidence="2 3">TBEA6</strain>
    </source>
</reference>
<accession>A0A0H2LVF5</accession>
<evidence type="ECO:0000256" key="1">
    <source>
        <dbReference type="SAM" id="Phobius"/>
    </source>
</evidence>
<keyword evidence="1" id="KW-1133">Transmembrane helix</keyword>
<dbReference type="PATRIC" id="fig|34073.19.peg.4695"/>
<sequence length="58" mass="6610">MLLFRWAILLLLLVAGVSFAFYAGTGQIKYRRFGWIVLKWTLLAAFGFFAVLIAERVA</sequence>
<keyword evidence="1" id="KW-0812">Transmembrane</keyword>
<comment type="caution">
    <text evidence="2">The sequence shown here is derived from an EMBL/GenBank/DDBJ whole genome shotgun (WGS) entry which is preliminary data.</text>
</comment>
<gene>
    <name evidence="2" type="ORF">VPARA_45920</name>
</gene>